<dbReference type="InterPro" id="IPR013324">
    <property type="entry name" value="RNA_pol_sigma_r3/r4-like"/>
</dbReference>
<dbReference type="CDD" id="cd06171">
    <property type="entry name" value="Sigma70_r4"/>
    <property type="match status" value="1"/>
</dbReference>
<evidence type="ECO:0000256" key="1">
    <source>
        <dbReference type="ARBA" id="ARBA00010641"/>
    </source>
</evidence>
<evidence type="ECO:0000259" key="7">
    <source>
        <dbReference type="Pfam" id="PF04542"/>
    </source>
</evidence>
<dbReference type="GO" id="GO:0003677">
    <property type="term" value="F:DNA binding"/>
    <property type="evidence" value="ECO:0007669"/>
    <property type="project" value="UniProtKB-KW"/>
</dbReference>
<dbReference type="Gene3D" id="1.10.10.10">
    <property type="entry name" value="Winged helix-like DNA-binding domain superfamily/Winged helix DNA-binding domain"/>
    <property type="match status" value="1"/>
</dbReference>
<dbReference type="EMBL" id="CP046147">
    <property type="protein sequence ID" value="WFG38965.1"/>
    <property type="molecule type" value="Genomic_DNA"/>
</dbReference>
<evidence type="ECO:0000313" key="10">
    <source>
        <dbReference type="EMBL" id="WFG38965.1"/>
    </source>
</evidence>
<evidence type="ECO:0000259" key="8">
    <source>
        <dbReference type="Pfam" id="PF08281"/>
    </source>
</evidence>
<keyword evidence="11" id="KW-1185">Reference proteome</keyword>
<name>A0AAJ5ZDI4_9CHLR</name>
<dbReference type="RefSeq" id="WP_342822245.1">
    <property type="nucleotide sequence ID" value="NZ_CP046146.1"/>
</dbReference>
<dbReference type="InterPro" id="IPR014284">
    <property type="entry name" value="RNA_pol_sigma-70_dom"/>
</dbReference>
<dbReference type="InterPro" id="IPR013249">
    <property type="entry name" value="RNA_pol_sigma70_r4_t2"/>
</dbReference>
<dbReference type="Gene3D" id="1.10.1740.10">
    <property type="match status" value="1"/>
</dbReference>
<keyword evidence="4 6" id="KW-0238">DNA-binding</keyword>
<dbReference type="Pfam" id="PF08281">
    <property type="entry name" value="Sigma70_r4_2"/>
    <property type="match status" value="1"/>
</dbReference>
<dbReference type="InterPro" id="IPR036388">
    <property type="entry name" value="WH-like_DNA-bd_sf"/>
</dbReference>
<dbReference type="GO" id="GO:0006950">
    <property type="term" value="P:response to stress"/>
    <property type="evidence" value="ECO:0007669"/>
    <property type="project" value="UniProtKB-ARBA"/>
</dbReference>
<dbReference type="Proteomes" id="UP001219901">
    <property type="component" value="Chromosome"/>
</dbReference>
<dbReference type="GO" id="GO:0016987">
    <property type="term" value="F:sigma factor activity"/>
    <property type="evidence" value="ECO:0007669"/>
    <property type="project" value="UniProtKB-KW"/>
</dbReference>
<dbReference type="Proteomes" id="UP001321249">
    <property type="component" value="Unassembled WGS sequence"/>
</dbReference>
<reference evidence="11" key="3">
    <citation type="submission" date="2023-06" db="EMBL/GenBank/DDBJ databases">
        <title>Pangenomics reveal diversification of enzyme families and niche specialization in globally abundant SAR202 bacteria.</title>
        <authorList>
            <person name="Saw J.H.W."/>
        </authorList>
    </citation>
    <scope>NUCLEOTIDE SEQUENCE [LARGE SCALE GENOMIC DNA]</scope>
    <source>
        <strain evidence="11">JH1073</strain>
    </source>
</reference>
<dbReference type="PROSITE" id="PS01063">
    <property type="entry name" value="SIGMA70_ECF"/>
    <property type="match status" value="1"/>
</dbReference>
<organism evidence="10 11">
    <name type="scientific">Candidatus Lucifugimonas marina</name>
    <dbReference type="NCBI Taxonomy" id="3038979"/>
    <lineage>
        <taxon>Bacteria</taxon>
        <taxon>Bacillati</taxon>
        <taxon>Chloroflexota</taxon>
        <taxon>Dehalococcoidia</taxon>
        <taxon>SAR202 cluster</taxon>
        <taxon>Candidatus Lucifugimonadales</taxon>
        <taxon>Candidatus Lucifugimonadaceae</taxon>
        <taxon>Candidatus Lucifugimonas</taxon>
    </lineage>
</organism>
<evidence type="ECO:0000256" key="4">
    <source>
        <dbReference type="ARBA" id="ARBA00023125"/>
    </source>
</evidence>
<dbReference type="InterPro" id="IPR007627">
    <property type="entry name" value="RNA_pol_sigma70_r2"/>
</dbReference>
<dbReference type="EMBL" id="WMBE01000001">
    <property type="protein sequence ID" value="MDG0866318.1"/>
    <property type="molecule type" value="Genomic_DNA"/>
</dbReference>
<dbReference type="NCBIfam" id="TIGR02937">
    <property type="entry name" value="sigma70-ECF"/>
    <property type="match status" value="1"/>
</dbReference>
<reference evidence="10" key="2">
    <citation type="journal article" date="2023" name="Nat. Commun.">
        <title>Cultivation of marine bacteria of the SAR202 clade.</title>
        <authorList>
            <person name="Lim Y."/>
            <person name="Seo J.H."/>
            <person name="Giovannoni S.J."/>
            <person name="Kang I."/>
            <person name="Cho J.C."/>
        </authorList>
    </citation>
    <scope>NUCLEOTIDE SEQUENCE</scope>
    <source>
        <strain evidence="10">JH1073</strain>
    </source>
</reference>
<dbReference type="AlphaFoldDB" id="A0AAJ5ZDI4"/>
<dbReference type="PANTHER" id="PTHR43133:SF8">
    <property type="entry name" value="RNA POLYMERASE SIGMA FACTOR HI_1459-RELATED"/>
    <property type="match status" value="1"/>
</dbReference>
<evidence type="ECO:0000256" key="2">
    <source>
        <dbReference type="ARBA" id="ARBA00023015"/>
    </source>
</evidence>
<evidence type="ECO:0000313" key="11">
    <source>
        <dbReference type="Proteomes" id="UP001219901"/>
    </source>
</evidence>
<dbReference type="Pfam" id="PF04542">
    <property type="entry name" value="Sigma70_r2"/>
    <property type="match status" value="1"/>
</dbReference>
<accession>A0AAJ5ZDI4</accession>
<sequence length="177" mass="19815">MDAQEFTEIAEKHSGFVYNVAYRMMGNPHDAEEVAQDAFISAYKARDRFRGDAQPTTWLYRITVNAALMRIRKDKRGKEMTVSEDSRPDVASSNWAESPVAATMNSELGSRIDEAINELPEDLRVAVILRDVQGLSNQEAADTLDVSVSALKARLHRGRIALRDSLEIYVAERAKAD</sequence>
<evidence type="ECO:0000313" key="9">
    <source>
        <dbReference type="EMBL" id="MDG0866318.1"/>
    </source>
</evidence>
<dbReference type="SUPFAM" id="SSF88946">
    <property type="entry name" value="Sigma2 domain of RNA polymerase sigma factors"/>
    <property type="match status" value="1"/>
</dbReference>
<dbReference type="InterPro" id="IPR000838">
    <property type="entry name" value="RNA_pol_sigma70_ECF_CS"/>
</dbReference>
<protein>
    <recommendedName>
        <fullName evidence="6">RNA polymerase sigma factor</fullName>
    </recommendedName>
</protein>
<evidence type="ECO:0000313" key="12">
    <source>
        <dbReference type="Proteomes" id="UP001321249"/>
    </source>
</evidence>
<feature type="domain" description="RNA polymerase sigma factor 70 region 4 type 2" evidence="8">
    <location>
        <begin position="111"/>
        <end position="162"/>
    </location>
</feature>
<evidence type="ECO:0000256" key="3">
    <source>
        <dbReference type="ARBA" id="ARBA00023082"/>
    </source>
</evidence>
<dbReference type="InterPro" id="IPR039425">
    <property type="entry name" value="RNA_pol_sigma-70-like"/>
</dbReference>
<evidence type="ECO:0000256" key="6">
    <source>
        <dbReference type="RuleBase" id="RU000716"/>
    </source>
</evidence>
<evidence type="ECO:0000256" key="5">
    <source>
        <dbReference type="ARBA" id="ARBA00023163"/>
    </source>
</evidence>
<reference evidence="11 12" key="1">
    <citation type="submission" date="2019-11" db="EMBL/GenBank/DDBJ databases">
        <authorList>
            <person name="Cho J.-C."/>
        </authorList>
    </citation>
    <scope>NUCLEOTIDE SEQUENCE [LARGE SCALE GENOMIC DNA]</scope>
    <source>
        <strain evidence="10 11">JH1073</strain>
        <strain evidence="9 12">JH702</strain>
    </source>
</reference>
<keyword evidence="5 6" id="KW-0804">Transcription</keyword>
<comment type="similarity">
    <text evidence="1 6">Belongs to the sigma-70 factor family. ECF subfamily.</text>
</comment>
<gene>
    <name evidence="9" type="ORF">GKO46_04425</name>
    <name evidence="10" type="ORF">GKO48_04835</name>
</gene>
<proteinExistence type="inferred from homology"/>
<dbReference type="PANTHER" id="PTHR43133">
    <property type="entry name" value="RNA POLYMERASE ECF-TYPE SIGMA FACTO"/>
    <property type="match status" value="1"/>
</dbReference>
<dbReference type="SUPFAM" id="SSF88659">
    <property type="entry name" value="Sigma3 and sigma4 domains of RNA polymerase sigma factors"/>
    <property type="match status" value="1"/>
</dbReference>
<keyword evidence="2 6" id="KW-0805">Transcription regulation</keyword>
<feature type="domain" description="RNA polymerase sigma-70 region 2" evidence="7">
    <location>
        <begin position="10"/>
        <end position="76"/>
    </location>
</feature>
<dbReference type="InterPro" id="IPR013325">
    <property type="entry name" value="RNA_pol_sigma_r2"/>
</dbReference>
<keyword evidence="3 6" id="KW-0731">Sigma factor</keyword>
<dbReference type="GO" id="GO:0006352">
    <property type="term" value="P:DNA-templated transcription initiation"/>
    <property type="evidence" value="ECO:0007669"/>
    <property type="project" value="InterPro"/>
</dbReference>